<evidence type="ECO:0000313" key="13">
    <source>
        <dbReference type="Proteomes" id="UP001359559"/>
    </source>
</evidence>
<keyword evidence="5" id="KW-0862">Zinc</keyword>
<dbReference type="InterPro" id="IPR052453">
    <property type="entry name" value="CONSTANS-like_ZF"/>
</dbReference>
<evidence type="ECO:0000256" key="1">
    <source>
        <dbReference type="ARBA" id="ARBA00004123"/>
    </source>
</evidence>
<name>A0AAN9K4J4_CLITE</name>
<dbReference type="GO" id="GO:0006355">
    <property type="term" value="P:regulation of DNA-templated transcription"/>
    <property type="evidence" value="ECO:0007669"/>
    <property type="project" value="TreeGrafter"/>
</dbReference>
<dbReference type="PROSITE" id="PS50119">
    <property type="entry name" value="ZF_BBOX"/>
    <property type="match status" value="1"/>
</dbReference>
<keyword evidence="4 7" id="KW-0863">Zinc-finger</keyword>
<proteinExistence type="inferred from homology"/>
<protein>
    <submittedName>
        <fullName evidence="12">Uncharacterized protein</fullName>
    </submittedName>
</protein>
<feature type="domain" description="B box-type" evidence="10">
    <location>
        <begin position="14"/>
        <end position="61"/>
    </location>
</feature>
<dbReference type="InterPro" id="IPR000315">
    <property type="entry name" value="Znf_B-box"/>
</dbReference>
<dbReference type="Pfam" id="PF00643">
    <property type="entry name" value="zf-B_box"/>
    <property type="match status" value="1"/>
</dbReference>
<evidence type="ECO:0000259" key="11">
    <source>
        <dbReference type="PROSITE" id="PS51017"/>
    </source>
</evidence>
<dbReference type="InterPro" id="IPR049808">
    <property type="entry name" value="CONSTANS-like_Bbox1"/>
</dbReference>
<feature type="domain" description="CCT" evidence="11">
    <location>
        <begin position="312"/>
        <end position="354"/>
    </location>
</feature>
<sequence length="369" mass="41889">MTFTKNQANTTGDKTARSCDSCIRKRARWFCAADDAFLCQACDSSIHSANPLAQKHHRICLKLASFYNETNNYVPLWHKGFSKKPRTPRHGKLSKTKDLNSHESGEHVLRRVPICTTPSPEASRVSLGCEENHGMESLHGLSLSSEIGNFDVESLLGKSECVGMEDLGLVDKGEYSSWKCCMGSGKVKMEEQMEMMMMMGREQTLELIFDYGDEEVVGFDVSKDEKSDEEIFKEDDETKRKKILLLQLDYEAVITAWASQKSPWTTGDKPDLSIDRCWPHSFGTGGMEFHRPNGELGALFGCHPSLIAEGGREARVLRYREKRRTRLFSKKIRYEVRKLNAEKRPRMKGRFVKRTSFAASPTTIPLLNK</sequence>
<dbReference type="PANTHER" id="PTHR31874">
    <property type="entry name" value="CCT MOTIF FAMILY PROTEIN, EXPRESSED"/>
    <property type="match status" value="1"/>
</dbReference>
<dbReference type="SMART" id="SM00336">
    <property type="entry name" value="BBOX"/>
    <property type="match status" value="1"/>
</dbReference>
<dbReference type="InterPro" id="IPR010402">
    <property type="entry name" value="CCT_domain"/>
</dbReference>
<keyword evidence="3" id="KW-0479">Metal-binding</keyword>
<accession>A0AAN9K4J4</accession>
<dbReference type="PANTHER" id="PTHR31874:SF1">
    <property type="entry name" value="ZINC FINGER PROTEIN CONSTANS-LIKE 6"/>
    <property type="match status" value="1"/>
</dbReference>
<evidence type="ECO:0000313" key="12">
    <source>
        <dbReference type="EMBL" id="KAK7310049.1"/>
    </source>
</evidence>
<feature type="compositionally biased region" description="Basic residues" evidence="9">
    <location>
        <begin position="84"/>
        <end position="94"/>
    </location>
</feature>
<dbReference type="Proteomes" id="UP001359559">
    <property type="component" value="Unassembled WGS sequence"/>
</dbReference>
<comment type="caution">
    <text evidence="12">The sequence shown here is derived from an EMBL/GenBank/DDBJ whole genome shotgun (WGS) entry which is preliminary data.</text>
</comment>
<evidence type="ECO:0000256" key="9">
    <source>
        <dbReference type="SAM" id="MobiDB-lite"/>
    </source>
</evidence>
<dbReference type="Pfam" id="PF06203">
    <property type="entry name" value="CCT"/>
    <property type="match status" value="1"/>
</dbReference>
<evidence type="ECO:0000256" key="8">
    <source>
        <dbReference type="PROSITE-ProRule" id="PRU00357"/>
    </source>
</evidence>
<dbReference type="EMBL" id="JAYKXN010000002">
    <property type="protein sequence ID" value="KAK7310049.1"/>
    <property type="molecule type" value="Genomic_DNA"/>
</dbReference>
<evidence type="ECO:0000256" key="4">
    <source>
        <dbReference type="ARBA" id="ARBA00022771"/>
    </source>
</evidence>
<evidence type="ECO:0000256" key="5">
    <source>
        <dbReference type="ARBA" id="ARBA00022833"/>
    </source>
</evidence>
<gene>
    <name evidence="12" type="ORF">RJT34_07259</name>
</gene>
<comment type="similarity">
    <text evidence="2">Belongs to the CONSTANS family.</text>
</comment>
<dbReference type="AlphaFoldDB" id="A0AAN9K4J4"/>
<keyword evidence="6 8" id="KW-0539">Nucleus</keyword>
<feature type="region of interest" description="Disordered" evidence="9">
    <location>
        <begin position="84"/>
        <end position="104"/>
    </location>
</feature>
<keyword evidence="13" id="KW-1185">Reference proteome</keyword>
<reference evidence="12 13" key="1">
    <citation type="submission" date="2024-01" db="EMBL/GenBank/DDBJ databases">
        <title>The genomes of 5 underutilized Papilionoideae crops provide insights into root nodulation and disease resistance.</title>
        <authorList>
            <person name="Yuan L."/>
        </authorList>
    </citation>
    <scope>NUCLEOTIDE SEQUENCE [LARGE SCALE GENOMIC DNA]</scope>
    <source>
        <strain evidence="12">LY-2023</strain>
        <tissue evidence="12">Leaf</tissue>
    </source>
</reference>
<evidence type="ECO:0000256" key="2">
    <source>
        <dbReference type="ARBA" id="ARBA00010024"/>
    </source>
</evidence>
<dbReference type="CDD" id="cd19821">
    <property type="entry name" value="Bbox1_BBX-like"/>
    <property type="match status" value="1"/>
</dbReference>
<comment type="subcellular location">
    <subcellularLocation>
        <location evidence="1 8">Nucleus</location>
    </subcellularLocation>
</comment>
<dbReference type="GO" id="GO:0008270">
    <property type="term" value="F:zinc ion binding"/>
    <property type="evidence" value="ECO:0007669"/>
    <property type="project" value="UniProtKB-KW"/>
</dbReference>
<evidence type="ECO:0000256" key="7">
    <source>
        <dbReference type="PROSITE-ProRule" id="PRU00024"/>
    </source>
</evidence>
<dbReference type="GO" id="GO:0005634">
    <property type="term" value="C:nucleus"/>
    <property type="evidence" value="ECO:0007669"/>
    <property type="project" value="UniProtKB-SubCell"/>
</dbReference>
<evidence type="ECO:0000259" key="10">
    <source>
        <dbReference type="PROSITE" id="PS50119"/>
    </source>
</evidence>
<evidence type="ECO:0000256" key="6">
    <source>
        <dbReference type="ARBA" id="ARBA00023242"/>
    </source>
</evidence>
<feature type="compositionally biased region" description="Basic and acidic residues" evidence="9">
    <location>
        <begin position="95"/>
        <end position="104"/>
    </location>
</feature>
<dbReference type="PROSITE" id="PS51017">
    <property type="entry name" value="CCT"/>
    <property type="match status" value="1"/>
</dbReference>
<evidence type="ECO:0000256" key="3">
    <source>
        <dbReference type="ARBA" id="ARBA00022723"/>
    </source>
</evidence>
<organism evidence="12 13">
    <name type="scientific">Clitoria ternatea</name>
    <name type="common">Butterfly pea</name>
    <dbReference type="NCBI Taxonomy" id="43366"/>
    <lineage>
        <taxon>Eukaryota</taxon>
        <taxon>Viridiplantae</taxon>
        <taxon>Streptophyta</taxon>
        <taxon>Embryophyta</taxon>
        <taxon>Tracheophyta</taxon>
        <taxon>Spermatophyta</taxon>
        <taxon>Magnoliopsida</taxon>
        <taxon>eudicotyledons</taxon>
        <taxon>Gunneridae</taxon>
        <taxon>Pentapetalae</taxon>
        <taxon>rosids</taxon>
        <taxon>fabids</taxon>
        <taxon>Fabales</taxon>
        <taxon>Fabaceae</taxon>
        <taxon>Papilionoideae</taxon>
        <taxon>50 kb inversion clade</taxon>
        <taxon>NPAAA clade</taxon>
        <taxon>indigoferoid/millettioid clade</taxon>
        <taxon>Phaseoleae</taxon>
        <taxon>Clitoria</taxon>
    </lineage>
</organism>